<dbReference type="OrthoDB" id="6154526at2759"/>
<dbReference type="EMBL" id="CAJHNH020006434">
    <property type="protein sequence ID" value="CAG5133729.1"/>
    <property type="molecule type" value="Genomic_DNA"/>
</dbReference>
<name>A0A8S3ZW63_9EUPU</name>
<accession>A0A8S3ZW63</accession>
<comment type="caution">
    <text evidence="2">The sequence shown here is derived from an EMBL/GenBank/DDBJ whole genome shotgun (WGS) entry which is preliminary data.</text>
</comment>
<evidence type="ECO:0000313" key="3">
    <source>
        <dbReference type="Proteomes" id="UP000678393"/>
    </source>
</evidence>
<feature type="compositionally biased region" description="Basic residues" evidence="1">
    <location>
        <begin position="24"/>
        <end position="39"/>
    </location>
</feature>
<sequence>MDPPATTPTPKRTSSKRSNSSSKRGSKKGSKRGSKKGSRRSMPQRQKSSYKSKAVSWLEPRLLVITTGVTLLGVFLQIIAISTDSWLILDAPSQGLVGNNTGKYLIEAYTGLWRLCRVEISRFFNKDGNIIEERVSTCERHNLFPSSEEVQESKDYQQQHLDFEVKDMLKM</sequence>
<organism evidence="2 3">
    <name type="scientific">Candidula unifasciata</name>
    <dbReference type="NCBI Taxonomy" id="100452"/>
    <lineage>
        <taxon>Eukaryota</taxon>
        <taxon>Metazoa</taxon>
        <taxon>Spiralia</taxon>
        <taxon>Lophotrochozoa</taxon>
        <taxon>Mollusca</taxon>
        <taxon>Gastropoda</taxon>
        <taxon>Heterobranchia</taxon>
        <taxon>Euthyneura</taxon>
        <taxon>Panpulmonata</taxon>
        <taxon>Eupulmonata</taxon>
        <taxon>Stylommatophora</taxon>
        <taxon>Helicina</taxon>
        <taxon>Helicoidea</taxon>
        <taxon>Geomitridae</taxon>
        <taxon>Candidula</taxon>
    </lineage>
</organism>
<protein>
    <submittedName>
        <fullName evidence="2">Uncharacterized protein</fullName>
    </submittedName>
</protein>
<reference evidence="2" key="1">
    <citation type="submission" date="2021-04" db="EMBL/GenBank/DDBJ databases">
        <authorList>
            <consortium name="Molecular Ecology Group"/>
        </authorList>
    </citation>
    <scope>NUCLEOTIDE SEQUENCE</scope>
</reference>
<dbReference type="AlphaFoldDB" id="A0A8S3ZW63"/>
<evidence type="ECO:0000313" key="2">
    <source>
        <dbReference type="EMBL" id="CAG5133729.1"/>
    </source>
</evidence>
<dbReference type="Proteomes" id="UP000678393">
    <property type="component" value="Unassembled WGS sequence"/>
</dbReference>
<proteinExistence type="predicted"/>
<feature type="region of interest" description="Disordered" evidence="1">
    <location>
        <begin position="1"/>
        <end position="50"/>
    </location>
</feature>
<dbReference type="Gene3D" id="1.20.140.150">
    <property type="match status" value="1"/>
</dbReference>
<feature type="non-terminal residue" evidence="2">
    <location>
        <position position="171"/>
    </location>
</feature>
<evidence type="ECO:0000256" key="1">
    <source>
        <dbReference type="SAM" id="MobiDB-lite"/>
    </source>
</evidence>
<gene>
    <name evidence="2" type="ORF">CUNI_LOCUS19287</name>
</gene>
<keyword evidence="3" id="KW-1185">Reference proteome</keyword>